<dbReference type="GO" id="GO:0003824">
    <property type="term" value="F:catalytic activity"/>
    <property type="evidence" value="ECO:0007669"/>
    <property type="project" value="UniProtKB-ARBA"/>
</dbReference>
<dbReference type="eggNOG" id="COG1167">
    <property type="taxonomic scope" value="Bacteria"/>
</dbReference>
<evidence type="ECO:0000313" key="8">
    <source>
        <dbReference type="Proteomes" id="UP000027946"/>
    </source>
</evidence>
<dbReference type="EMBL" id="JJMM01000010">
    <property type="protein sequence ID" value="KDR95519.1"/>
    <property type="molecule type" value="Genomic_DNA"/>
</dbReference>
<dbReference type="Pfam" id="PF00155">
    <property type="entry name" value="Aminotran_1_2"/>
    <property type="match status" value="1"/>
</dbReference>
<dbReference type="InterPro" id="IPR015422">
    <property type="entry name" value="PyrdxlP-dep_Trfase_small"/>
</dbReference>
<keyword evidence="4" id="KW-0238">DNA-binding</keyword>
<evidence type="ECO:0000259" key="6">
    <source>
        <dbReference type="PROSITE" id="PS50949"/>
    </source>
</evidence>
<dbReference type="SUPFAM" id="SSF53383">
    <property type="entry name" value="PLP-dependent transferases"/>
    <property type="match status" value="1"/>
</dbReference>
<dbReference type="InterPro" id="IPR004839">
    <property type="entry name" value="Aminotransferase_I/II_large"/>
</dbReference>
<dbReference type="PANTHER" id="PTHR46577">
    <property type="entry name" value="HTH-TYPE TRANSCRIPTIONAL REGULATORY PROTEIN GABR"/>
    <property type="match status" value="1"/>
</dbReference>
<dbReference type="PROSITE" id="PS50949">
    <property type="entry name" value="HTH_GNTR"/>
    <property type="match status" value="1"/>
</dbReference>
<evidence type="ECO:0000256" key="4">
    <source>
        <dbReference type="ARBA" id="ARBA00023125"/>
    </source>
</evidence>
<dbReference type="InterPro" id="IPR036388">
    <property type="entry name" value="WH-like_DNA-bd_sf"/>
</dbReference>
<feature type="domain" description="HTH gntR-type" evidence="6">
    <location>
        <begin position="11"/>
        <end position="79"/>
    </location>
</feature>
<dbReference type="Gene3D" id="3.40.640.10">
    <property type="entry name" value="Type I PLP-dependent aspartate aminotransferase-like (Major domain)"/>
    <property type="match status" value="1"/>
</dbReference>
<dbReference type="RefSeq" id="WP_038263822.1">
    <property type="nucleotide sequence ID" value="NZ_FSRH01000010.1"/>
</dbReference>
<dbReference type="Gene3D" id="3.90.1150.10">
    <property type="entry name" value="Aspartate Aminotransferase, domain 1"/>
    <property type="match status" value="1"/>
</dbReference>
<dbReference type="InterPro" id="IPR051446">
    <property type="entry name" value="HTH_trans_reg/aminotransferase"/>
</dbReference>
<dbReference type="GO" id="GO:0003700">
    <property type="term" value="F:DNA-binding transcription factor activity"/>
    <property type="evidence" value="ECO:0007669"/>
    <property type="project" value="InterPro"/>
</dbReference>
<evidence type="ECO:0000256" key="1">
    <source>
        <dbReference type="ARBA" id="ARBA00005384"/>
    </source>
</evidence>
<keyword evidence="3" id="KW-0805">Transcription regulation</keyword>
<comment type="similarity">
    <text evidence="1">In the C-terminal section; belongs to the class-I pyridoxal-phosphate-dependent aminotransferase family.</text>
</comment>
<accession>A0A069REN4</accession>
<evidence type="ECO:0000256" key="2">
    <source>
        <dbReference type="ARBA" id="ARBA00022898"/>
    </source>
</evidence>
<dbReference type="Proteomes" id="UP000027946">
    <property type="component" value="Unassembled WGS sequence"/>
</dbReference>
<dbReference type="AlphaFoldDB" id="A0A069REN4"/>
<proteinExistence type="inferred from homology"/>
<protein>
    <submittedName>
        <fullName evidence="7">Transcriptional regulator, GntR family</fullName>
    </submittedName>
</protein>
<keyword evidence="5" id="KW-0804">Transcription</keyword>
<dbReference type="Gene3D" id="1.10.10.10">
    <property type="entry name" value="Winged helix-like DNA-binding domain superfamily/Winged helix DNA-binding domain"/>
    <property type="match status" value="1"/>
</dbReference>
<dbReference type="GO" id="GO:0003677">
    <property type="term" value="F:DNA binding"/>
    <property type="evidence" value="ECO:0007669"/>
    <property type="project" value="UniProtKB-KW"/>
</dbReference>
<sequence length="482" mass="53756">MFISIDKHKKEPLYKQVASGITDKILSGELSLNMRLPSVRELSNMLGLSHMTIVKAYELLEKDRMIVKIHGKGVFVNSSVSGQDPGAEMISAWYSSIEDYQPRGLTLNLLKNTLSKKKFNMSYSMLCESQSFKPNDMLSNLISMQPDSLLAYTDTSGDPALKGAFSSYVSKYRGFELPQDNMIVVSGTQQGLSLMASVFTSSKDLVMVESPTYTGAIDAFKSSGALIKPLDVSSPRALINNVLRQCDQRPPKFIYITPNYSNPTGYCLSKTERLELLDIADAFNFHIIEDDPWGEIPFEKETVLPTKAYDSNERVVYLKGMSKVFGAGYRVSFLCASKDIVRAVEKAKAQQDLGTSLLSQRLMAQVIASGRVDAHIKSIGAFIRKRMSITEKIFKESLDKDVTYSIPKGGFNIWLRLPDNISTEEILFSQAGDKGISFLPGAICYPVRPRHNELRISVSYIEDEDFKLAVLTLCQIINKSLK</sequence>
<dbReference type="Pfam" id="PF00392">
    <property type="entry name" value="GntR"/>
    <property type="match status" value="1"/>
</dbReference>
<dbReference type="InterPro" id="IPR015421">
    <property type="entry name" value="PyrdxlP-dep_Trfase_major"/>
</dbReference>
<name>A0A069REN4_PEPLI</name>
<dbReference type="InterPro" id="IPR015424">
    <property type="entry name" value="PyrdxlP-dep_Trfase"/>
</dbReference>
<dbReference type="InterPro" id="IPR000524">
    <property type="entry name" value="Tscrpt_reg_HTH_GntR"/>
</dbReference>
<dbReference type="GO" id="GO:0030170">
    <property type="term" value="F:pyridoxal phosphate binding"/>
    <property type="evidence" value="ECO:0007669"/>
    <property type="project" value="InterPro"/>
</dbReference>
<keyword evidence="2" id="KW-0663">Pyridoxal phosphate</keyword>
<dbReference type="OrthoDB" id="9802328at2"/>
<evidence type="ECO:0000256" key="5">
    <source>
        <dbReference type="ARBA" id="ARBA00023163"/>
    </source>
</evidence>
<keyword evidence="8" id="KW-1185">Reference proteome</keyword>
<organism evidence="7 8">
    <name type="scientific">Peptoclostridium litorale DSM 5388</name>
    <dbReference type="NCBI Taxonomy" id="1121324"/>
    <lineage>
        <taxon>Bacteria</taxon>
        <taxon>Bacillati</taxon>
        <taxon>Bacillota</taxon>
        <taxon>Clostridia</taxon>
        <taxon>Peptostreptococcales</taxon>
        <taxon>Peptoclostridiaceae</taxon>
        <taxon>Peptoclostridium</taxon>
    </lineage>
</organism>
<dbReference type="CDD" id="cd07377">
    <property type="entry name" value="WHTH_GntR"/>
    <property type="match status" value="1"/>
</dbReference>
<dbReference type="InterPro" id="IPR036390">
    <property type="entry name" value="WH_DNA-bd_sf"/>
</dbReference>
<gene>
    <name evidence="7" type="ORF">CLIT_10c02460</name>
</gene>
<comment type="caution">
    <text evidence="7">The sequence shown here is derived from an EMBL/GenBank/DDBJ whole genome shotgun (WGS) entry which is preliminary data.</text>
</comment>
<reference evidence="7 8" key="1">
    <citation type="submission" date="2014-03" db="EMBL/GenBank/DDBJ databases">
        <title>Genome sequence of Clostridium litorale W6, DSM 5388.</title>
        <authorList>
            <person name="Poehlein A."/>
            <person name="Jagirdar A."/>
            <person name="Khonsari B."/>
            <person name="Chibani C.M."/>
            <person name="Gutierrez Gutierrez D.A."/>
            <person name="Davydova E."/>
            <person name="Alghaithi H.S."/>
            <person name="Nair K.P."/>
            <person name="Dhamotharan K."/>
            <person name="Chandran L."/>
            <person name="G W."/>
            <person name="Daniel R."/>
        </authorList>
    </citation>
    <scope>NUCLEOTIDE SEQUENCE [LARGE SCALE GENOMIC DNA]</scope>
    <source>
        <strain evidence="7 8">W6</strain>
    </source>
</reference>
<dbReference type="SMART" id="SM00345">
    <property type="entry name" value="HTH_GNTR"/>
    <property type="match status" value="1"/>
</dbReference>
<dbReference type="CDD" id="cd00609">
    <property type="entry name" value="AAT_like"/>
    <property type="match status" value="1"/>
</dbReference>
<dbReference type="SUPFAM" id="SSF46785">
    <property type="entry name" value="Winged helix' DNA-binding domain"/>
    <property type="match status" value="1"/>
</dbReference>
<dbReference type="STRING" id="1121324.CLIT_10c02460"/>
<dbReference type="PANTHER" id="PTHR46577:SF1">
    <property type="entry name" value="HTH-TYPE TRANSCRIPTIONAL REGULATORY PROTEIN GABR"/>
    <property type="match status" value="1"/>
</dbReference>
<evidence type="ECO:0000256" key="3">
    <source>
        <dbReference type="ARBA" id="ARBA00023015"/>
    </source>
</evidence>
<evidence type="ECO:0000313" key="7">
    <source>
        <dbReference type="EMBL" id="KDR95519.1"/>
    </source>
</evidence>